<organism evidence="1 2">
    <name type="scientific">Trichocoleus desertorum GB2-A4</name>
    <dbReference type="NCBI Taxonomy" id="2933944"/>
    <lineage>
        <taxon>Bacteria</taxon>
        <taxon>Bacillati</taxon>
        <taxon>Cyanobacteriota</taxon>
        <taxon>Cyanophyceae</taxon>
        <taxon>Leptolyngbyales</taxon>
        <taxon>Trichocoleusaceae</taxon>
        <taxon>Trichocoleus</taxon>
    </lineage>
</organism>
<dbReference type="Gene3D" id="3.30.70.120">
    <property type="match status" value="1"/>
</dbReference>
<accession>A0ABV0JB38</accession>
<dbReference type="InterPro" id="IPR011322">
    <property type="entry name" value="N-reg_PII-like_a/b"/>
</dbReference>
<reference evidence="1 2" key="1">
    <citation type="submission" date="2022-04" db="EMBL/GenBank/DDBJ databases">
        <title>Positive selection, recombination, and allopatry shape intraspecific diversity of widespread and dominant cyanobacteria.</title>
        <authorList>
            <person name="Wei J."/>
            <person name="Shu W."/>
            <person name="Hu C."/>
        </authorList>
    </citation>
    <scope>NUCLEOTIDE SEQUENCE [LARGE SCALE GENOMIC DNA]</scope>
    <source>
        <strain evidence="1 2">GB2-A4</strain>
    </source>
</reference>
<dbReference type="Proteomes" id="UP001464891">
    <property type="component" value="Unassembled WGS sequence"/>
</dbReference>
<dbReference type="InterPro" id="IPR015867">
    <property type="entry name" value="N-reg_PII/ATP_PRibTrfase_C"/>
</dbReference>
<evidence type="ECO:0000313" key="2">
    <source>
        <dbReference type="Proteomes" id="UP001464891"/>
    </source>
</evidence>
<name>A0ABV0JB38_9CYAN</name>
<dbReference type="EMBL" id="JAMPKM010000011">
    <property type="protein sequence ID" value="MEP0818985.1"/>
    <property type="molecule type" value="Genomic_DNA"/>
</dbReference>
<dbReference type="SUPFAM" id="SSF54913">
    <property type="entry name" value="GlnB-like"/>
    <property type="match status" value="1"/>
</dbReference>
<proteinExistence type="predicted"/>
<protein>
    <submittedName>
        <fullName evidence="1">P-II family nitrogen regulator</fullName>
    </submittedName>
</protein>
<dbReference type="Pfam" id="PF00543">
    <property type="entry name" value="P-II"/>
    <property type="match status" value="1"/>
</dbReference>
<sequence length="104" mass="11230">MHVVKKIEIFSDSVELGKIISALERGGVSSYTVIRNVAGKGVRGGVFDDSAVTMLDNAYVIAFCSPDILKSVVEIVRPILNKFGGSCFISDVMEIRTMKCVSSL</sequence>
<keyword evidence="2" id="KW-1185">Reference proteome</keyword>
<evidence type="ECO:0000313" key="1">
    <source>
        <dbReference type="EMBL" id="MEP0818985.1"/>
    </source>
</evidence>
<comment type="caution">
    <text evidence="1">The sequence shown here is derived from an EMBL/GenBank/DDBJ whole genome shotgun (WGS) entry which is preliminary data.</text>
</comment>
<dbReference type="InterPro" id="IPR002187">
    <property type="entry name" value="N-reg_PII"/>
</dbReference>
<gene>
    <name evidence="1" type="ORF">NC998_17955</name>
</gene>
<dbReference type="RefSeq" id="WP_190437693.1">
    <property type="nucleotide sequence ID" value="NZ_JAMPKM010000011.1"/>
</dbReference>